<feature type="chain" id="PRO_5037298563" evidence="1">
    <location>
        <begin position="30"/>
        <end position="99"/>
    </location>
</feature>
<protein>
    <submittedName>
        <fullName evidence="2">Uncharacterized protein</fullName>
    </submittedName>
</protein>
<accession>A0A918KB02</accession>
<proteinExistence type="predicted"/>
<comment type="caution">
    <text evidence="2">The sequence shown here is derived from an EMBL/GenBank/DDBJ whole genome shotgun (WGS) entry which is preliminary data.</text>
</comment>
<evidence type="ECO:0000313" key="2">
    <source>
        <dbReference type="EMBL" id="GGX56517.1"/>
    </source>
</evidence>
<evidence type="ECO:0000313" key="3">
    <source>
        <dbReference type="Proteomes" id="UP000600865"/>
    </source>
</evidence>
<dbReference type="EMBL" id="BMYV01000001">
    <property type="protein sequence ID" value="GGX56517.1"/>
    <property type="molecule type" value="Genomic_DNA"/>
</dbReference>
<keyword evidence="3" id="KW-1185">Reference proteome</keyword>
<reference evidence="2 3" key="1">
    <citation type="journal article" date="2014" name="Int. J. Syst. Evol. Microbiol.">
        <title>Complete genome sequence of Corynebacterium casei LMG S-19264T (=DSM 44701T), isolated from a smear-ripened cheese.</title>
        <authorList>
            <consortium name="US DOE Joint Genome Institute (JGI-PGF)"/>
            <person name="Walter F."/>
            <person name="Albersmeier A."/>
            <person name="Kalinowski J."/>
            <person name="Ruckert C."/>
        </authorList>
    </citation>
    <scope>NUCLEOTIDE SEQUENCE [LARGE SCALE GENOMIC DNA]</scope>
    <source>
        <strain evidence="2 3">KCTC 23968</strain>
    </source>
</reference>
<gene>
    <name evidence="2" type="ORF">GCM10011309_01640</name>
</gene>
<dbReference type="Proteomes" id="UP000600865">
    <property type="component" value="Unassembled WGS sequence"/>
</dbReference>
<feature type="signal peptide" evidence="1">
    <location>
        <begin position="1"/>
        <end position="29"/>
    </location>
</feature>
<keyword evidence="1" id="KW-0732">Signal</keyword>
<evidence type="ECO:0000256" key="1">
    <source>
        <dbReference type="SAM" id="SignalP"/>
    </source>
</evidence>
<organism evidence="2 3">
    <name type="scientific">Litorimonas cladophorae</name>
    <dbReference type="NCBI Taxonomy" id="1220491"/>
    <lineage>
        <taxon>Bacteria</taxon>
        <taxon>Pseudomonadati</taxon>
        <taxon>Pseudomonadota</taxon>
        <taxon>Alphaproteobacteria</taxon>
        <taxon>Maricaulales</taxon>
        <taxon>Robiginitomaculaceae</taxon>
    </lineage>
</organism>
<name>A0A918KB02_9PROT</name>
<dbReference type="RefSeq" id="WP_189580010.1">
    <property type="nucleotide sequence ID" value="NZ_BMYV01000001.1"/>
</dbReference>
<sequence>MTRATLIKTIWVLFMSLFLSVQGLSQAHAAANGGTEHKHEGVICAVALVAAEQTALTPPLPFASPPEIAQTPLWQPLVERNLPRTFDGRAPPPRAPPTL</sequence>
<dbReference type="AlphaFoldDB" id="A0A918KB02"/>